<evidence type="ECO:0000256" key="1">
    <source>
        <dbReference type="SAM" id="MobiDB-lite"/>
    </source>
</evidence>
<reference evidence="2" key="1">
    <citation type="submission" date="2018-04" db="EMBL/GenBank/DDBJ databases">
        <title>Whole genome sequencing of Hypsizygus marmoreus.</title>
        <authorList>
            <person name="Choi I.-G."/>
            <person name="Min B."/>
            <person name="Kim J.-G."/>
            <person name="Kim S."/>
            <person name="Oh Y.-L."/>
            <person name="Kong W.-S."/>
            <person name="Park H."/>
            <person name="Jeong J."/>
            <person name="Song E.-S."/>
        </authorList>
    </citation>
    <scope>NUCLEOTIDE SEQUENCE [LARGE SCALE GENOMIC DNA]</scope>
    <source>
        <strain evidence="2">51987-8</strain>
    </source>
</reference>
<dbReference type="InParanoid" id="A0A369JS80"/>
<feature type="region of interest" description="Disordered" evidence="1">
    <location>
        <begin position="27"/>
        <end position="164"/>
    </location>
</feature>
<keyword evidence="3" id="KW-1185">Reference proteome</keyword>
<accession>A0A369JS80</accession>
<comment type="caution">
    <text evidence="2">The sequence shown here is derived from an EMBL/GenBank/DDBJ whole genome shotgun (WGS) entry which is preliminary data.</text>
</comment>
<protein>
    <submittedName>
        <fullName evidence="2">Uncharacterized protein</fullName>
    </submittedName>
</protein>
<dbReference type="AlphaFoldDB" id="A0A369JS80"/>
<dbReference type="Proteomes" id="UP000076154">
    <property type="component" value="Unassembled WGS sequence"/>
</dbReference>
<proteinExistence type="predicted"/>
<evidence type="ECO:0000313" key="3">
    <source>
        <dbReference type="Proteomes" id="UP000076154"/>
    </source>
</evidence>
<feature type="compositionally biased region" description="Basic residues" evidence="1">
    <location>
        <begin position="68"/>
        <end position="87"/>
    </location>
</feature>
<gene>
    <name evidence="2" type="ORF">Hypma_009969</name>
</gene>
<organism evidence="2 3">
    <name type="scientific">Hypsizygus marmoreus</name>
    <name type="common">White beech mushroom</name>
    <name type="synonym">Agaricus marmoreus</name>
    <dbReference type="NCBI Taxonomy" id="39966"/>
    <lineage>
        <taxon>Eukaryota</taxon>
        <taxon>Fungi</taxon>
        <taxon>Dikarya</taxon>
        <taxon>Basidiomycota</taxon>
        <taxon>Agaricomycotina</taxon>
        <taxon>Agaricomycetes</taxon>
        <taxon>Agaricomycetidae</taxon>
        <taxon>Agaricales</taxon>
        <taxon>Tricholomatineae</taxon>
        <taxon>Lyophyllaceae</taxon>
        <taxon>Hypsizygus</taxon>
    </lineage>
</organism>
<sequence>MSANVGQTAPHYDDGFNAVAIFGSTVRPNHQRNTAATGKAAGGQPAPPPSRRRARARQPAETKPQQRATRRATARAPASHRQKHGHPPAHNGGPQNPRATHRSPHTALNPAHESNQAAKQTNAPQSDPRNSRKPSPGQVAASQRPQDSSTFGSMRKGGKKKEKAAVIMKIVGRFAAR</sequence>
<dbReference type="EMBL" id="LUEZ02000049">
    <property type="protein sequence ID" value="RDB22553.1"/>
    <property type="molecule type" value="Genomic_DNA"/>
</dbReference>
<feature type="compositionally biased region" description="Polar residues" evidence="1">
    <location>
        <begin position="140"/>
        <end position="152"/>
    </location>
</feature>
<feature type="compositionally biased region" description="Polar residues" evidence="1">
    <location>
        <begin position="112"/>
        <end position="128"/>
    </location>
</feature>
<feature type="compositionally biased region" description="Low complexity" evidence="1">
    <location>
        <begin position="35"/>
        <end position="44"/>
    </location>
</feature>
<evidence type="ECO:0000313" key="2">
    <source>
        <dbReference type="EMBL" id="RDB22553.1"/>
    </source>
</evidence>
<name>A0A369JS80_HYPMA</name>